<evidence type="ECO:0000313" key="2">
    <source>
        <dbReference type="Proteomes" id="UP001176521"/>
    </source>
</evidence>
<keyword evidence="2" id="KW-1185">Reference proteome</keyword>
<evidence type="ECO:0000313" key="1">
    <source>
        <dbReference type="EMBL" id="KAK0521179.1"/>
    </source>
</evidence>
<protein>
    <submittedName>
        <fullName evidence="1">Uncharacterized protein</fullName>
    </submittedName>
</protein>
<organism evidence="1 2">
    <name type="scientific">Tilletia horrida</name>
    <dbReference type="NCBI Taxonomy" id="155126"/>
    <lineage>
        <taxon>Eukaryota</taxon>
        <taxon>Fungi</taxon>
        <taxon>Dikarya</taxon>
        <taxon>Basidiomycota</taxon>
        <taxon>Ustilaginomycotina</taxon>
        <taxon>Exobasidiomycetes</taxon>
        <taxon>Tilletiales</taxon>
        <taxon>Tilletiaceae</taxon>
        <taxon>Tilletia</taxon>
    </lineage>
</organism>
<dbReference type="Proteomes" id="UP001176521">
    <property type="component" value="Unassembled WGS sequence"/>
</dbReference>
<comment type="caution">
    <text evidence="1">The sequence shown here is derived from an EMBL/GenBank/DDBJ whole genome shotgun (WGS) entry which is preliminary data.</text>
</comment>
<sequence length="328" mass="35869">MLARTFMVHVSPGWHLVRTLLFSIEQTCNYVSTRAPGASPDQPGAVFKAFDPMPGHFGNARSGVPSLNRTTGYGPTFRLRDRPLIAAFLPKIVDLAVYSSEEVLQALDATAMRLWEPSASDQADVEARWAGHTRLPILADNSATTVNKPDEERSLVMSPHALTMPTKRLAWIGDTYKALRLPLPPTPLFTDAIGIGDGSISHALRALGGAKVLDATTRQVKTTARLVAEQPGELTAEQVQKWKGCAVIPNTFRSALAKPQWAFLSKELENQIQASNLAGAQDEKVAVWDFLTPYVNDEAFEALQNITRSDEDPYAALTPVMRMFSGVD</sequence>
<reference evidence="1" key="1">
    <citation type="journal article" date="2023" name="PhytoFront">
        <title>Draft Genome Resources of Seven Strains of Tilletia horrida, Causal Agent of Kernel Smut of Rice.</title>
        <authorList>
            <person name="Khanal S."/>
            <person name="Antony Babu S."/>
            <person name="Zhou X.G."/>
        </authorList>
    </citation>
    <scope>NUCLEOTIDE SEQUENCE</scope>
    <source>
        <strain evidence="1">TX3</strain>
    </source>
</reference>
<dbReference type="EMBL" id="JAPDMQ010000701">
    <property type="protein sequence ID" value="KAK0521179.1"/>
    <property type="molecule type" value="Genomic_DNA"/>
</dbReference>
<gene>
    <name evidence="1" type="ORF">OC842_006864</name>
</gene>
<proteinExistence type="predicted"/>
<accession>A0AAN6G509</accession>
<name>A0AAN6G509_9BASI</name>
<dbReference type="AlphaFoldDB" id="A0AAN6G509"/>